<evidence type="ECO:0000259" key="1">
    <source>
        <dbReference type="Pfam" id="PF01408"/>
    </source>
</evidence>
<accession>A0A382FAG0</accession>
<feature type="domain" description="GFO/IDH/MocA-like oxidoreductase" evidence="2">
    <location>
        <begin position="148"/>
        <end position="250"/>
    </location>
</feature>
<dbReference type="PANTHER" id="PTHR43377:SF1">
    <property type="entry name" value="BILIVERDIN REDUCTASE A"/>
    <property type="match status" value="1"/>
</dbReference>
<gene>
    <name evidence="3" type="ORF">METZ01_LOCUS212486</name>
</gene>
<dbReference type="InterPro" id="IPR036291">
    <property type="entry name" value="NAD(P)-bd_dom_sf"/>
</dbReference>
<dbReference type="Gene3D" id="3.40.50.720">
    <property type="entry name" value="NAD(P)-binding Rossmann-like Domain"/>
    <property type="match status" value="1"/>
</dbReference>
<dbReference type="Pfam" id="PF22725">
    <property type="entry name" value="GFO_IDH_MocA_C3"/>
    <property type="match status" value="1"/>
</dbReference>
<sequence>MKKKLRVGVIGLGMMGMTHLDIYAQMDEVEVVAISDAIQARLDGSSQAQGNIKGQAKGNVEKFNAKQYLNGIDLIKDKNVDLVDICVGTNLHFNFVKEALSKDKHVLVEKPLARTYLEAQQIVSLAKNSSKNIMSAMCLRYWPAWTWLKTVIDDNRYGRCLSLSCKRQTNHPGGSFYSNEEECGGALLDLHVHDTDFINYCFGTPDAVFSQGYKGPSGGIDHVSTNYIYSSNKINPLVIAEGTWTMQDGYGFNMSYTANFENATTCYLLDQDESLKVFKSGYEPELIKLSEGMGYEYEIQAFVNEIMAHKNTNIDLLNQAAESIAIIEAEKASIESCSLVTIKT</sequence>
<dbReference type="InterPro" id="IPR000683">
    <property type="entry name" value="Gfo/Idh/MocA-like_OxRdtase_N"/>
</dbReference>
<name>A0A382FAG0_9ZZZZ</name>
<dbReference type="SUPFAM" id="SSF55347">
    <property type="entry name" value="Glyceraldehyde-3-phosphate dehydrogenase-like, C-terminal domain"/>
    <property type="match status" value="1"/>
</dbReference>
<dbReference type="EMBL" id="UINC01048730">
    <property type="protein sequence ID" value="SVB59632.1"/>
    <property type="molecule type" value="Genomic_DNA"/>
</dbReference>
<evidence type="ECO:0000259" key="2">
    <source>
        <dbReference type="Pfam" id="PF22725"/>
    </source>
</evidence>
<dbReference type="GO" id="GO:0000166">
    <property type="term" value="F:nucleotide binding"/>
    <property type="evidence" value="ECO:0007669"/>
    <property type="project" value="InterPro"/>
</dbReference>
<protein>
    <submittedName>
        <fullName evidence="3">Uncharacterized protein</fullName>
    </submittedName>
</protein>
<organism evidence="3">
    <name type="scientific">marine metagenome</name>
    <dbReference type="NCBI Taxonomy" id="408172"/>
    <lineage>
        <taxon>unclassified sequences</taxon>
        <taxon>metagenomes</taxon>
        <taxon>ecological metagenomes</taxon>
    </lineage>
</organism>
<feature type="domain" description="Gfo/Idh/MocA-like oxidoreductase N-terminal" evidence="1">
    <location>
        <begin position="5"/>
        <end position="134"/>
    </location>
</feature>
<dbReference type="SUPFAM" id="SSF51735">
    <property type="entry name" value="NAD(P)-binding Rossmann-fold domains"/>
    <property type="match status" value="1"/>
</dbReference>
<proteinExistence type="predicted"/>
<dbReference type="InterPro" id="IPR055170">
    <property type="entry name" value="GFO_IDH_MocA-like_dom"/>
</dbReference>
<dbReference type="InterPro" id="IPR051450">
    <property type="entry name" value="Gfo/Idh/MocA_Oxidoreductases"/>
</dbReference>
<evidence type="ECO:0000313" key="3">
    <source>
        <dbReference type="EMBL" id="SVB59632.1"/>
    </source>
</evidence>
<dbReference type="Gene3D" id="3.30.360.10">
    <property type="entry name" value="Dihydrodipicolinate Reductase, domain 2"/>
    <property type="match status" value="1"/>
</dbReference>
<reference evidence="3" key="1">
    <citation type="submission" date="2018-05" db="EMBL/GenBank/DDBJ databases">
        <authorList>
            <person name="Lanie J.A."/>
            <person name="Ng W.-L."/>
            <person name="Kazmierczak K.M."/>
            <person name="Andrzejewski T.M."/>
            <person name="Davidsen T.M."/>
            <person name="Wayne K.J."/>
            <person name="Tettelin H."/>
            <person name="Glass J.I."/>
            <person name="Rusch D."/>
            <person name="Podicherti R."/>
            <person name="Tsui H.-C.T."/>
            <person name="Winkler M.E."/>
        </authorList>
    </citation>
    <scope>NUCLEOTIDE SEQUENCE</scope>
</reference>
<dbReference type="AlphaFoldDB" id="A0A382FAG0"/>
<dbReference type="PANTHER" id="PTHR43377">
    <property type="entry name" value="BILIVERDIN REDUCTASE A"/>
    <property type="match status" value="1"/>
</dbReference>
<dbReference type="Pfam" id="PF01408">
    <property type="entry name" value="GFO_IDH_MocA"/>
    <property type="match status" value="1"/>
</dbReference>